<proteinExistence type="predicted"/>
<name>A0ACC0H446_9ERIC</name>
<evidence type="ECO:0000313" key="1">
    <source>
        <dbReference type="EMBL" id="KAI8007395.1"/>
    </source>
</evidence>
<dbReference type="Proteomes" id="UP001060215">
    <property type="component" value="Chromosome 7"/>
</dbReference>
<dbReference type="EMBL" id="CM045764">
    <property type="protein sequence ID" value="KAI8007395.1"/>
    <property type="molecule type" value="Genomic_DNA"/>
</dbReference>
<reference evidence="1 2" key="1">
    <citation type="journal article" date="2022" name="Plant J.">
        <title>Chromosome-level genome of Camellia lanceoleosa provides a valuable resource for understanding genome evolution and self-incompatibility.</title>
        <authorList>
            <person name="Gong W."/>
            <person name="Xiao S."/>
            <person name="Wang L."/>
            <person name="Liao Z."/>
            <person name="Chang Y."/>
            <person name="Mo W."/>
            <person name="Hu G."/>
            <person name="Li W."/>
            <person name="Zhao G."/>
            <person name="Zhu H."/>
            <person name="Hu X."/>
            <person name="Ji K."/>
            <person name="Xiang X."/>
            <person name="Song Q."/>
            <person name="Yuan D."/>
            <person name="Jin S."/>
            <person name="Zhang L."/>
        </authorList>
    </citation>
    <scope>NUCLEOTIDE SEQUENCE [LARGE SCALE GENOMIC DNA]</scope>
    <source>
        <strain evidence="1">SQ_2022a</strain>
    </source>
</reference>
<sequence>MSSGKKLELESPSTSSGVVNMNNVMGVGATREQVIANGVAMGESIGQAYLESDAVKETRALVSELCRHFYTVGWVSGTQGSITIKVHDDSIPKSRQLIVMSPSGVQKERMVPEDMYVLSSDGFILSSPRLKPYPHNPLKCTDCAPLFLKAYEMRNAGAVIHSHGMESCLVTMIHPFSKEFKITHMEMIKGIQGHGYHDELVVPIIENTAHEGELIESLTEAIRAYPKTTAVLVRNHGVFIWGDSWISAKTQAECYHFLFDAAIKLHQLGLDWSTPSHGSVRNVNGTCSCGANMIRGLKAGTLGIDYMIEPLQRCILLDIEGTTTPMSFVTGVLFPYVNNNLVKHLAASYDCDETQHDISLLRSQIQSDLKQGIAGSVPVAPDYMGKEMVIETLAANVEAMIHANRKVTALEQLQGHIWRTGFQSNDLAGVVFDDVPEALERWHALGIKVYVYSSDSREAQQLLFANSNYGDLRMYLCGFFDTTIGSKRDTQSYVEILRTVGVDRPADMLFVTNIIQEAESARAAGLEVMISIRPGHRPLPENHGFRTIESLLEI</sequence>
<gene>
    <name evidence="1" type="ORF">LOK49_LG07G02148</name>
</gene>
<keyword evidence="2" id="KW-1185">Reference proteome</keyword>
<comment type="caution">
    <text evidence="1">The sequence shown here is derived from an EMBL/GenBank/DDBJ whole genome shotgun (WGS) entry which is preliminary data.</text>
</comment>
<evidence type="ECO:0000313" key="2">
    <source>
        <dbReference type="Proteomes" id="UP001060215"/>
    </source>
</evidence>
<protein>
    <submittedName>
        <fullName evidence="1">Bifunctional methylthioribulose-1-phosphate dehydratase/enolase-phosphatase E1 2</fullName>
    </submittedName>
</protein>
<accession>A0ACC0H446</accession>
<organism evidence="1 2">
    <name type="scientific">Camellia lanceoleosa</name>
    <dbReference type="NCBI Taxonomy" id="1840588"/>
    <lineage>
        <taxon>Eukaryota</taxon>
        <taxon>Viridiplantae</taxon>
        <taxon>Streptophyta</taxon>
        <taxon>Embryophyta</taxon>
        <taxon>Tracheophyta</taxon>
        <taxon>Spermatophyta</taxon>
        <taxon>Magnoliopsida</taxon>
        <taxon>eudicotyledons</taxon>
        <taxon>Gunneridae</taxon>
        <taxon>Pentapetalae</taxon>
        <taxon>asterids</taxon>
        <taxon>Ericales</taxon>
        <taxon>Theaceae</taxon>
        <taxon>Camellia</taxon>
    </lineage>
</organism>